<proteinExistence type="predicted"/>
<evidence type="ECO:0000256" key="1">
    <source>
        <dbReference type="SAM" id="Coils"/>
    </source>
</evidence>
<sequence>MEIKETLDNLNQEISNTILKLGKLSRDNAALVIKMQENAEEILYNQSILQQYEADRKRYERMKRIADAERKITDLDCRMLKMGARHT</sequence>
<evidence type="ECO:0000313" key="2">
    <source>
        <dbReference type="EMBL" id="AEZ50328.1"/>
    </source>
</evidence>
<gene>
    <name evidence="2" type="ORF">BPS13_0149</name>
</gene>
<organism evidence="2 3">
    <name type="scientific">Bacillus phage BPS13</name>
    <dbReference type="NCBI Taxonomy" id="1136731"/>
    <lineage>
        <taxon>Viruses</taxon>
        <taxon>Duplodnaviria</taxon>
        <taxon>Heunggongvirae</taxon>
        <taxon>Uroviricota</taxon>
        <taxon>Caudoviricetes</taxon>
        <taxon>Herelleviridae</taxon>
        <taxon>Bastillevirinae</taxon>
        <taxon>Wphvirus</taxon>
        <taxon>Wphvirus BPS13</taxon>
    </lineage>
</organism>
<dbReference type="RefSeq" id="YP_006907708.1">
    <property type="nucleotide sequence ID" value="NC_018857.1"/>
</dbReference>
<dbReference type="KEGG" id="vg:13828112"/>
<reference evidence="2 3" key="1">
    <citation type="journal article" date="2012" name="FEMS Microbiol. Lett.">
        <title>Characterization of an endolysin, LysBPS13, from a Bacillus cereus bacteriophage.</title>
        <authorList>
            <person name="Park J."/>
            <person name="Yun J."/>
            <person name="Lim J.A."/>
            <person name="Kang D.H."/>
            <person name="Ryu S."/>
        </authorList>
    </citation>
    <scope>NUCLEOTIDE SEQUENCE [LARGE SCALE GENOMIC DNA]</scope>
</reference>
<protein>
    <submittedName>
        <fullName evidence="2">Uncharacterized protein</fullName>
    </submittedName>
</protein>
<keyword evidence="1" id="KW-0175">Coiled coil</keyword>
<dbReference type="Proteomes" id="UP000006287">
    <property type="component" value="Segment"/>
</dbReference>
<feature type="coiled-coil region" evidence="1">
    <location>
        <begin position="7"/>
        <end position="69"/>
    </location>
</feature>
<evidence type="ECO:0000313" key="3">
    <source>
        <dbReference type="Proteomes" id="UP000006287"/>
    </source>
</evidence>
<name>J9PTU3_9CAUD</name>
<dbReference type="GeneID" id="13828112"/>
<accession>J9PTU3</accession>
<keyword evidence="3" id="KW-1185">Reference proteome</keyword>
<dbReference type="EMBL" id="JN654439">
    <property type="protein sequence ID" value="AEZ50328.1"/>
    <property type="molecule type" value="Genomic_DNA"/>
</dbReference>